<dbReference type="RefSeq" id="WP_378102313.1">
    <property type="nucleotide sequence ID" value="NZ_JBHSEP010000030.1"/>
</dbReference>
<sequence length="228" mass="25539">MPVHQLNGYRVVDLTKVLDPRTERRRLRIERFKTTGHIPDYQSNMDIMSHLGTHVEGPYHRNEAWPDINSIEVTAFMGRCVLLNFNDMQENSYIGAADLDRAAQGRVGAGDIVIMDSPYPLEPFTEKSNTPEDNRLLIGRETAEWLAKKDVKAVGFGDGVSIEGTLEDVGCFHDILMARNVVFLEVLKNLDQLKEEVFFISFLPLPVIGLDASPVRAVAIEGLPGFSK</sequence>
<name>A0ABV9FLA0_9BACL</name>
<gene>
    <name evidence="1" type="ORF">ACFO3S_26315</name>
</gene>
<keyword evidence="2" id="KW-1185">Reference proteome</keyword>
<dbReference type="Pfam" id="PF04199">
    <property type="entry name" value="Cyclase"/>
    <property type="match status" value="1"/>
</dbReference>
<dbReference type="EC" id="3.5.-.-" evidence="1"/>
<dbReference type="SUPFAM" id="SSF102198">
    <property type="entry name" value="Putative cyclase"/>
    <property type="match status" value="1"/>
</dbReference>
<dbReference type="InterPro" id="IPR007325">
    <property type="entry name" value="KFase/CYL"/>
</dbReference>
<dbReference type="GO" id="GO:0016787">
    <property type="term" value="F:hydrolase activity"/>
    <property type="evidence" value="ECO:0007669"/>
    <property type="project" value="UniProtKB-KW"/>
</dbReference>
<dbReference type="PANTHER" id="PTHR31118:SF12">
    <property type="entry name" value="CYCLASE-LIKE PROTEIN 2"/>
    <property type="match status" value="1"/>
</dbReference>
<dbReference type="EMBL" id="JBHSEP010000030">
    <property type="protein sequence ID" value="MFC4601780.1"/>
    <property type="molecule type" value="Genomic_DNA"/>
</dbReference>
<dbReference type="PANTHER" id="PTHR31118">
    <property type="entry name" value="CYCLASE-LIKE PROTEIN 2"/>
    <property type="match status" value="1"/>
</dbReference>
<organism evidence="1 2">
    <name type="scientific">Cohnella hongkongensis</name>
    <dbReference type="NCBI Taxonomy" id="178337"/>
    <lineage>
        <taxon>Bacteria</taxon>
        <taxon>Bacillati</taxon>
        <taxon>Bacillota</taxon>
        <taxon>Bacilli</taxon>
        <taxon>Bacillales</taxon>
        <taxon>Paenibacillaceae</taxon>
        <taxon>Cohnella</taxon>
    </lineage>
</organism>
<protein>
    <submittedName>
        <fullName evidence="1">Cyclase family protein</fullName>
        <ecNumber evidence="1">3.5.-.-</ecNumber>
    </submittedName>
</protein>
<evidence type="ECO:0000313" key="1">
    <source>
        <dbReference type="EMBL" id="MFC4601780.1"/>
    </source>
</evidence>
<accession>A0ABV9FLA0</accession>
<reference evidence="2" key="1">
    <citation type="journal article" date="2019" name="Int. J. Syst. Evol. Microbiol.">
        <title>The Global Catalogue of Microorganisms (GCM) 10K type strain sequencing project: providing services to taxonomists for standard genome sequencing and annotation.</title>
        <authorList>
            <consortium name="The Broad Institute Genomics Platform"/>
            <consortium name="The Broad Institute Genome Sequencing Center for Infectious Disease"/>
            <person name="Wu L."/>
            <person name="Ma J."/>
        </authorList>
    </citation>
    <scope>NUCLEOTIDE SEQUENCE [LARGE SCALE GENOMIC DNA]</scope>
    <source>
        <strain evidence="2">CCUG 49571</strain>
    </source>
</reference>
<proteinExistence type="predicted"/>
<dbReference type="Gene3D" id="3.50.30.50">
    <property type="entry name" value="Putative cyclase"/>
    <property type="match status" value="1"/>
</dbReference>
<dbReference type="Proteomes" id="UP001596028">
    <property type="component" value="Unassembled WGS sequence"/>
</dbReference>
<evidence type="ECO:0000313" key="2">
    <source>
        <dbReference type="Proteomes" id="UP001596028"/>
    </source>
</evidence>
<keyword evidence="1" id="KW-0378">Hydrolase</keyword>
<comment type="caution">
    <text evidence="1">The sequence shown here is derived from an EMBL/GenBank/DDBJ whole genome shotgun (WGS) entry which is preliminary data.</text>
</comment>
<dbReference type="InterPro" id="IPR037175">
    <property type="entry name" value="KFase_sf"/>
</dbReference>